<evidence type="ECO:0000313" key="2">
    <source>
        <dbReference type="Proteomes" id="UP000660454"/>
    </source>
</evidence>
<protein>
    <recommendedName>
        <fullName evidence="3">ABM domain-containing protein</fullName>
    </recommendedName>
</protein>
<accession>A0ABQ4GEV7</accession>
<proteinExistence type="predicted"/>
<dbReference type="RefSeq" id="WP_204047085.1">
    <property type="nucleotide sequence ID" value="NZ_BOOF01000003.1"/>
</dbReference>
<gene>
    <name evidence="1" type="ORF">Msi02_07800</name>
</gene>
<evidence type="ECO:0000313" key="1">
    <source>
        <dbReference type="EMBL" id="GIH59963.1"/>
    </source>
</evidence>
<organism evidence="1 2">
    <name type="scientific">Microbispora siamensis</name>
    <dbReference type="NCBI Taxonomy" id="564413"/>
    <lineage>
        <taxon>Bacteria</taxon>
        <taxon>Bacillati</taxon>
        <taxon>Actinomycetota</taxon>
        <taxon>Actinomycetes</taxon>
        <taxon>Streptosporangiales</taxon>
        <taxon>Streptosporangiaceae</taxon>
        <taxon>Microbispora</taxon>
    </lineage>
</organism>
<dbReference type="EMBL" id="BOOF01000003">
    <property type="protein sequence ID" value="GIH59963.1"/>
    <property type="molecule type" value="Genomic_DNA"/>
</dbReference>
<dbReference type="Proteomes" id="UP000660454">
    <property type="component" value="Unassembled WGS sequence"/>
</dbReference>
<comment type="caution">
    <text evidence="1">The sequence shown here is derived from an EMBL/GenBank/DDBJ whole genome shotgun (WGS) entry which is preliminary data.</text>
</comment>
<reference evidence="1 2" key="1">
    <citation type="submission" date="2021-01" db="EMBL/GenBank/DDBJ databases">
        <title>Whole genome shotgun sequence of Microbispora siamensis NBRC 104113.</title>
        <authorList>
            <person name="Komaki H."/>
            <person name="Tamura T."/>
        </authorList>
    </citation>
    <scope>NUCLEOTIDE SEQUENCE [LARGE SCALE GENOMIC DNA]</scope>
    <source>
        <strain evidence="1 2">NBRC 104113</strain>
    </source>
</reference>
<sequence length="101" mass="11080">MAFLSIHTMTGDADDLLARKQRHMDPVVERLAPRHGAILSITSATDEGIITVNLWQSAEGAAAFSREPEALQAQKDSGLPMPSSFQRFTDATVTYYRDTQG</sequence>
<keyword evidence="2" id="KW-1185">Reference proteome</keyword>
<name>A0ABQ4GEV7_9ACTN</name>
<evidence type="ECO:0008006" key="3">
    <source>
        <dbReference type="Google" id="ProtNLM"/>
    </source>
</evidence>